<dbReference type="InterPro" id="IPR052611">
    <property type="entry name" value="Plant_RLK_LysM"/>
</dbReference>
<keyword evidence="5" id="KW-0547">Nucleotide-binding</keyword>
<evidence type="ECO:0000256" key="4">
    <source>
        <dbReference type="ARBA" id="ARBA00022729"/>
    </source>
</evidence>
<feature type="region of interest" description="Disordered" evidence="10">
    <location>
        <begin position="224"/>
        <end position="249"/>
    </location>
</feature>
<evidence type="ECO:0000256" key="8">
    <source>
        <dbReference type="ARBA" id="ARBA00023136"/>
    </source>
</evidence>
<sequence>MAGTTQTPCEQNYTTTLGYNCSTTPSCLSYVTFRSTPDYNTHVSIANLLNTNSSEVARLNNFSEDSTISPDTLNNFSEDSTNCSCSGARAPGGPFYQHQTNYSLKFTGETYFSVANNTYQGLTTCQSLISQNTYDSQNLVAGMEVNVPVRCACPSKKQVDDGYKYLLAYLITWGNNVNQIARSFRVSGANNMSILEANELEAKSIIFPFTPLLVPLKKEPNRLELLVSPPPPPPSPTLPINPPTGDDEDDSSKKWVYIGVGIGAGLLLLVSLSGCLVWFFRRQSRKEASQATSVVPNQYSDHQKPVEAGGNPSSSWSISSEGVKYAIGSLAHYKFEELQQATGFFGEANNIKGSVYRGVFNGDLAAVKIMRGDVSTEISILKQINHSNIIRLSGYCVHQGNTYLVYEYADKGSVSDMLHESSLVKMDDTVSAGVNVLGWIQRVQIAYHIGDALNYLHNCINPPHIHKNLTSSNVLLDSNLRAKVANFRFARSLMDSEEGGGMQLTRHVVGTYGCMAPEYIENGLITPKLDVFAFGVVMLELLSGKEAVQHKSTETGKEDELLSATIVEVLGGENVREKLGEFMDPCLKKQYPLDLAYSMAQLARSCVADDINSRPSSAEVFMTLSKIHSSSLDWDPSDELEYSRSMSHGR</sequence>
<dbReference type="PROSITE" id="PS50011">
    <property type="entry name" value="PROTEIN_KINASE_DOM"/>
    <property type="match status" value="1"/>
</dbReference>
<dbReference type="Pfam" id="PF23446">
    <property type="entry name" value="LysM1_NFP_LYK"/>
    <property type="match status" value="1"/>
</dbReference>
<dbReference type="Pfam" id="PF23473">
    <property type="entry name" value="LysM3_LYK4_5"/>
    <property type="match status" value="1"/>
</dbReference>
<dbReference type="PANTHER" id="PTHR45927:SF6">
    <property type="entry name" value="PROTEIN LYK5"/>
    <property type="match status" value="1"/>
</dbReference>
<dbReference type="InterPro" id="IPR011009">
    <property type="entry name" value="Kinase-like_dom_sf"/>
</dbReference>
<keyword evidence="9" id="KW-1015">Disulfide bond</keyword>
<evidence type="ECO:0000256" key="11">
    <source>
        <dbReference type="SAM" id="Phobius"/>
    </source>
</evidence>
<proteinExistence type="predicted"/>
<evidence type="ECO:0000313" key="14">
    <source>
        <dbReference type="Proteomes" id="UP001237642"/>
    </source>
</evidence>
<evidence type="ECO:0000256" key="10">
    <source>
        <dbReference type="SAM" id="MobiDB-lite"/>
    </source>
</evidence>
<keyword evidence="13" id="KW-0418">Kinase</keyword>
<dbReference type="InterPro" id="IPR056562">
    <property type="entry name" value="LysM2_CERK1_LYK3_4_5"/>
</dbReference>
<dbReference type="SUPFAM" id="SSF56112">
    <property type="entry name" value="Protein kinase-like (PK-like)"/>
    <property type="match status" value="1"/>
</dbReference>
<evidence type="ECO:0000256" key="3">
    <source>
        <dbReference type="ARBA" id="ARBA00022692"/>
    </source>
</evidence>
<dbReference type="InterPro" id="IPR000719">
    <property type="entry name" value="Prot_kinase_dom"/>
</dbReference>
<name>A0AAD8NCI4_9APIA</name>
<keyword evidence="8 11" id="KW-0472">Membrane</keyword>
<gene>
    <name evidence="13" type="ORF">POM88_004369</name>
</gene>
<dbReference type="EMBL" id="JAUIZM010000001">
    <property type="protein sequence ID" value="KAK1404764.1"/>
    <property type="molecule type" value="Genomic_DNA"/>
</dbReference>
<keyword evidence="13" id="KW-0808">Transferase</keyword>
<feature type="compositionally biased region" description="Polar residues" evidence="10">
    <location>
        <begin position="290"/>
        <end position="300"/>
    </location>
</feature>
<dbReference type="Pfam" id="PF00069">
    <property type="entry name" value="Pkinase"/>
    <property type="match status" value="1"/>
</dbReference>
<keyword evidence="6" id="KW-0067">ATP-binding</keyword>
<reference evidence="13" key="1">
    <citation type="submission" date="2023-02" db="EMBL/GenBank/DDBJ databases">
        <title>Genome of toxic invasive species Heracleum sosnowskyi carries increased number of genes despite the absence of recent whole-genome duplications.</title>
        <authorList>
            <person name="Schelkunov M."/>
            <person name="Shtratnikova V."/>
            <person name="Makarenko M."/>
            <person name="Klepikova A."/>
            <person name="Omelchenko D."/>
            <person name="Novikova G."/>
            <person name="Obukhova E."/>
            <person name="Bogdanov V."/>
            <person name="Penin A."/>
            <person name="Logacheva M."/>
        </authorList>
    </citation>
    <scope>NUCLEOTIDE SEQUENCE</scope>
    <source>
        <strain evidence="13">Hsosn_3</strain>
        <tissue evidence="13">Leaf</tissue>
    </source>
</reference>
<comment type="caution">
    <text evidence="13">The sequence shown here is derived from an EMBL/GenBank/DDBJ whole genome shotgun (WGS) entry which is preliminary data.</text>
</comment>
<dbReference type="AlphaFoldDB" id="A0AAD8NCI4"/>
<protein>
    <submittedName>
        <fullName evidence="13">LysM type receptor kinase</fullName>
    </submittedName>
</protein>
<evidence type="ECO:0000256" key="2">
    <source>
        <dbReference type="ARBA" id="ARBA00022475"/>
    </source>
</evidence>
<organism evidence="13 14">
    <name type="scientific">Heracleum sosnowskyi</name>
    <dbReference type="NCBI Taxonomy" id="360622"/>
    <lineage>
        <taxon>Eukaryota</taxon>
        <taxon>Viridiplantae</taxon>
        <taxon>Streptophyta</taxon>
        <taxon>Embryophyta</taxon>
        <taxon>Tracheophyta</taxon>
        <taxon>Spermatophyta</taxon>
        <taxon>Magnoliopsida</taxon>
        <taxon>eudicotyledons</taxon>
        <taxon>Gunneridae</taxon>
        <taxon>Pentapetalae</taxon>
        <taxon>asterids</taxon>
        <taxon>campanulids</taxon>
        <taxon>Apiales</taxon>
        <taxon>Apiaceae</taxon>
        <taxon>Apioideae</taxon>
        <taxon>apioid superclade</taxon>
        <taxon>Tordylieae</taxon>
        <taxon>Tordyliinae</taxon>
        <taxon>Heracleum</taxon>
    </lineage>
</organism>
<evidence type="ECO:0000256" key="7">
    <source>
        <dbReference type="ARBA" id="ARBA00022989"/>
    </source>
</evidence>
<dbReference type="GO" id="GO:0005524">
    <property type="term" value="F:ATP binding"/>
    <property type="evidence" value="ECO:0007669"/>
    <property type="project" value="UniProtKB-KW"/>
</dbReference>
<feature type="transmembrane region" description="Helical" evidence="11">
    <location>
        <begin position="255"/>
        <end position="280"/>
    </location>
</feature>
<keyword evidence="4" id="KW-0732">Signal</keyword>
<dbReference type="Gene3D" id="3.30.200.20">
    <property type="entry name" value="Phosphorylase Kinase, domain 1"/>
    <property type="match status" value="1"/>
</dbReference>
<evidence type="ECO:0000256" key="6">
    <source>
        <dbReference type="ARBA" id="ARBA00022840"/>
    </source>
</evidence>
<dbReference type="PANTHER" id="PTHR45927">
    <property type="entry name" value="LYSM-DOMAIN RECEPTOR-LIKE KINASE-RELATED"/>
    <property type="match status" value="1"/>
</dbReference>
<keyword evidence="14" id="KW-1185">Reference proteome</keyword>
<dbReference type="FunFam" id="1.10.510.10:FF:000468">
    <property type="entry name" value="PTI1-like tyrosine-protein kinase 3"/>
    <property type="match status" value="1"/>
</dbReference>
<dbReference type="GO" id="GO:0004672">
    <property type="term" value="F:protein kinase activity"/>
    <property type="evidence" value="ECO:0007669"/>
    <property type="project" value="InterPro"/>
</dbReference>
<dbReference type="GO" id="GO:0005886">
    <property type="term" value="C:plasma membrane"/>
    <property type="evidence" value="ECO:0007669"/>
    <property type="project" value="UniProtKB-SubCell"/>
</dbReference>
<keyword evidence="7 11" id="KW-1133">Transmembrane helix</keyword>
<evidence type="ECO:0000256" key="9">
    <source>
        <dbReference type="ARBA" id="ARBA00023157"/>
    </source>
</evidence>
<feature type="region of interest" description="Disordered" evidence="10">
    <location>
        <begin position="290"/>
        <end position="313"/>
    </location>
</feature>
<feature type="domain" description="Protein kinase" evidence="12">
    <location>
        <begin position="334"/>
        <end position="631"/>
    </location>
</feature>
<reference evidence="13" key="2">
    <citation type="submission" date="2023-05" db="EMBL/GenBank/DDBJ databases">
        <authorList>
            <person name="Schelkunov M.I."/>
        </authorList>
    </citation>
    <scope>NUCLEOTIDE SEQUENCE</scope>
    <source>
        <strain evidence="13">Hsosn_3</strain>
        <tissue evidence="13">Leaf</tissue>
    </source>
</reference>
<dbReference type="GO" id="GO:0051707">
    <property type="term" value="P:response to other organism"/>
    <property type="evidence" value="ECO:0007669"/>
    <property type="project" value="UniProtKB-ARBA"/>
</dbReference>
<dbReference type="Pfam" id="PF23472">
    <property type="entry name" value="LysM2_CERK1_LYK3_4_5"/>
    <property type="match status" value="1"/>
</dbReference>
<dbReference type="InterPro" id="IPR056561">
    <property type="entry name" value="NFP_LYK_LysM1"/>
</dbReference>
<dbReference type="Gene3D" id="1.10.510.10">
    <property type="entry name" value="Transferase(Phosphotransferase) domain 1"/>
    <property type="match status" value="1"/>
</dbReference>
<evidence type="ECO:0000259" key="12">
    <source>
        <dbReference type="PROSITE" id="PS50011"/>
    </source>
</evidence>
<keyword evidence="13" id="KW-0675">Receptor</keyword>
<keyword evidence="3 11" id="KW-0812">Transmembrane</keyword>
<keyword evidence="2" id="KW-1003">Cell membrane</keyword>
<evidence type="ECO:0000256" key="1">
    <source>
        <dbReference type="ARBA" id="ARBA00004162"/>
    </source>
</evidence>
<evidence type="ECO:0000256" key="5">
    <source>
        <dbReference type="ARBA" id="ARBA00022741"/>
    </source>
</evidence>
<accession>A0AAD8NCI4</accession>
<feature type="compositionally biased region" description="Pro residues" evidence="10">
    <location>
        <begin position="228"/>
        <end position="242"/>
    </location>
</feature>
<feature type="region of interest" description="Disordered" evidence="10">
    <location>
        <begin position="630"/>
        <end position="650"/>
    </location>
</feature>
<dbReference type="Proteomes" id="UP001237642">
    <property type="component" value="Unassembled WGS sequence"/>
</dbReference>
<dbReference type="InterPro" id="IPR056563">
    <property type="entry name" value="LysM3_LYK4_5"/>
</dbReference>
<evidence type="ECO:0000313" key="13">
    <source>
        <dbReference type="EMBL" id="KAK1404764.1"/>
    </source>
</evidence>
<comment type="subcellular location">
    <subcellularLocation>
        <location evidence="1">Cell membrane</location>
        <topology evidence="1">Single-pass membrane protein</topology>
    </subcellularLocation>
</comment>